<dbReference type="GO" id="GO:0032153">
    <property type="term" value="C:cell division site"/>
    <property type="evidence" value="ECO:0007669"/>
    <property type="project" value="TreeGrafter"/>
</dbReference>
<dbReference type="Pfam" id="PF01098">
    <property type="entry name" value="FTSW_RODA_SPOVE"/>
    <property type="match status" value="1"/>
</dbReference>
<dbReference type="FunCoup" id="A0A6N7EY02">
    <property type="interactions" value="259"/>
</dbReference>
<dbReference type="InterPro" id="IPR011923">
    <property type="entry name" value="RodA/MrdB"/>
</dbReference>
<dbReference type="UniPathway" id="UPA00219"/>
<gene>
    <name evidence="6 7" type="primary">rodA</name>
    <name evidence="6" type="synonym">mrdB</name>
    <name evidence="7" type="ORF">GCU85_06715</name>
</gene>
<comment type="subcellular location">
    <subcellularLocation>
        <location evidence="6">Cell inner membrane</location>
        <topology evidence="6">Multi-pass membrane protein</topology>
    </subcellularLocation>
    <subcellularLocation>
        <location evidence="1">Membrane</location>
        <topology evidence="1">Multi-pass membrane protein</topology>
    </subcellularLocation>
</comment>
<dbReference type="AlphaFoldDB" id="A0A6N7EY02"/>
<organism evidence="7 8">
    <name type="scientific">Ostreibacterium oceani</name>
    <dbReference type="NCBI Taxonomy" id="2654998"/>
    <lineage>
        <taxon>Bacteria</taxon>
        <taxon>Pseudomonadati</taxon>
        <taxon>Pseudomonadota</taxon>
        <taxon>Gammaproteobacteria</taxon>
        <taxon>Cardiobacteriales</taxon>
        <taxon>Ostreibacteriaceae</taxon>
        <taxon>Ostreibacterium</taxon>
    </lineage>
</organism>
<keyword evidence="6" id="KW-0573">Peptidoglycan synthesis</keyword>
<feature type="transmembrane region" description="Helical" evidence="6">
    <location>
        <begin position="37"/>
        <end position="59"/>
    </location>
</feature>
<evidence type="ECO:0000256" key="1">
    <source>
        <dbReference type="ARBA" id="ARBA00004141"/>
    </source>
</evidence>
<evidence type="ECO:0000256" key="4">
    <source>
        <dbReference type="ARBA" id="ARBA00022989"/>
    </source>
</evidence>
<dbReference type="GO" id="GO:0071555">
    <property type="term" value="P:cell wall organization"/>
    <property type="evidence" value="ECO:0007669"/>
    <property type="project" value="UniProtKB-KW"/>
</dbReference>
<feature type="transmembrane region" description="Helical" evidence="6">
    <location>
        <begin position="94"/>
        <end position="114"/>
    </location>
</feature>
<evidence type="ECO:0000256" key="2">
    <source>
        <dbReference type="ARBA" id="ARBA00022692"/>
    </source>
</evidence>
<sequence>MNRETPSSAAYSPDAYRTAVYTDGYHTNAQRPYAHRFYLDVWLLVLIAAMMGVSLAVLYSTAGVERVNAQAFRFGLGILVMLFVLFIPRTFLIFFTPAFYGATVCLLIGVHFFGTEVNNAQRWLNIGIGRIQPSEFAKLAIPMMLAWLFYYRRLPPRLPDICWAVLIIALPAYLVYKQPDLGTAIILVLSGAILLFLSGISWKIIGTAALLSVVLVPFLWMKGYIKAYQKERIISFLNPESDPFGAGYNIIQSKIAIGSGGFHGKGYGQGTQSQFEFLPERTTDFIFAVFSEEFGFLGIILLLGLYFLIFLRGLWLSINMTDNFSRLLSGTLMTIFFLSVFINVGMVSGILPVVGLPLPLMSFGGTSIITTMLGFGLMMNFYGSRHRKQHKGYQR</sequence>
<feature type="transmembrane region" description="Helical" evidence="6">
    <location>
        <begin position="134"/>
        <end position="151"/>
    </location>
</feature>
<feature type="transmembrane region" description="Helical" evidence="6">
    <location>
        <begin position="158"/>
        <end position="175"/>
    </location>
</feature>
<keyword evidence="4 6" id="KW-1133">Transmembrane helix</keyword>
<keyword evidence="6" id="KW-1003">Cell membrane</keyword>
<keyword evidence="6" id="KW-0328">Glycosyltransferase</keyword>
<reference evidence="7 8" key="1">
    <citation type="submission" date="2019-10" db="EMBL/GenBank/DDBJ databases">
        <title>Cardiobacteriales fam. a chemoheterotrophic member of the order Cardiobacteriales, and proposal of Cardiobacteriales fam. nov.</title>
        <authorList>
            <person name="Wang C."/>
        </authorList>
    </citation>
    <scope>NUCLEOTIDE SEQUENCE [LARGE SCALE GENOMIC DNA]</scope>
    <source>
        <strain evidence="7 8">ML27</strain>
    </source>
</reference>
<dbReference type="PANTHER" id="PTHR30474">
    <property type="entry name" value="CELL CYCLE PROTEIN"/>
    <property type="match status" value="1"/>
</dbReference>
<evidence type="ECO:0000256" key="5">
    <source>
        <dbReference type="ARBA" id="ARBA00023136"/>
    </source>
</evidence>
<keyword evidence="5 6" id="KW-0472">Membrane</keyword>
<feature type="transmembrane region" description="Helical" evidence="6">
    <location>
        <begin position="327"/>
        <end position="354"/>
    </location>
</feature>
<name>A0A6N7EY02_9GAMM</name>
<keyword evidence="3 6" id="KW-0133">Cell shape</keyword>
<keyword evidence="2 6" id="KW-0812">Transmembrane</keyword>
<protein>
    <recommendedName>
        <fullName evidence="6">Peptidoglycan glycosyltransferase MrdB</fullName>
        <shortName evidence="6">PGT</shortName>
        <ecNumber evidence="6">2.4.99.28</ecNumber>
    </recommendedName>
    <alternativeName>
        <fullName evidence="6">Cell elongation protein RodA</fullName>
    </alternativeName>
    <alternativeName>
        <fullName evidence="6">Cell wall polymerase</fullName>
    </alternativeName>
    <alternativeName>
        <fullName evidence="6">Peptidoglycan polymerase</fullName>
        <shortName evidence="6">PG polymerase</shortName>
    </alternativeName>
</protein>
<dbReference type="InParanoid" id="A0A6N7EY02"/>
<dbReference type="HAMAP" id="MF_02079">
    <property type="entry name" value="PGT_RodA"/>
    <property type="match status" value="1"/>
</dbReference>
<keyword evidence="6" id="KW-0997">Cell inner membrane</keyword>
<keyword evidence="6" id="KW-0808">Transferase</keyword>
<feature type="transmembrane region" description="Helical" evidence="6">
    <location>
        <begin position="71"/>
        <end position="87"/>
    </location>
</feature>
<feature type="transmembrane region" description="Helical" evidence="6">
    <location>
        <begin position="360"/>
        <end position="382"/>
    </location>
</feature>
<comment type="function">
    <text evidence="6">Peptidoglycan polymerase that is essential for cell wall elongation.</text>
</comment>
<evidence type="ECO:0000256" key="3">
    <source>
        <dbReference type="ARBA" id="ARBA00022960"/>
    </source>
</evidence>
<dbReference type="GO" id="GO:0015648">
    <property type="term" value="F:lipid-linked peptidoglycan transporter activity"/>
    <property type="evidence" value="ECO:0007669"/>
    <property type="project" value="TreeGrafter"/>
</dbReference>
<comment type="pathway">
    <text evidence="6">Cell wall biogenesis; peptidoglycan biosynthesis.</text>
</comment>
<accession>A0A6N7EY02</accession>
<dbReference type="GO" id="GO:0008955">
    <property type="term" value="F:peptidoglycan glycosyltransferase activity"/>
    <property type="evidence" value="ECO:0007669"/>
    <property type="project" value="UniProtKB-UniRule"/>
</dbReference>
<dbReference type="GO" id="GO:0005886">
    <property type="term" value="C:plasma membrane"/>
    <property type="evidence" value="ECO:0007669"/>
    <property type="project" value="UniProtKB-SubCell"/>
</dbReference>
<comment type="catalytic activity">
    <reaction evidence="6">
        <text>[GlcNAc-(1-&gt;4)-Mur2Ac(oyl-L-Ala-gamma-D-Glu-L-Lys-D-Ala-D-Ala)](n)-di-trans,octa-cis-undecaprenyl diphosphate + beta-D-GlcNAc-(1-&gt;4)-Mur2Ac(oyl-L-Ala-gamma-D-Glu-L-Lys-D-Ala-D-Ala)-di-trans,octa-cis-undecaprenyl diphosphate = [GlcNAc-(1-&gt;4)-Mur2Ac(oyl-L-Ala-gamma-D-Glu-L-Lys-D-Ala-D-Ala)](n+1)-di-trans,octa-cis-undecaprenyl diphosphate + di-trans,octa-cis-undecaprenyl diphosphate + H(+)</text>
        <dbReference type="Rhea" id="RHEA:23708"/>
        <dbReference type="Rhea" id="RHEA-COMP:9602"/>
        <dbReference type="Rhea" id="RHEA-COMP:9603"/>
        <dbReference type="ChEBI" id="CHEBI:15378"/>
        <dbReference type="ChEBI" id="CHEBI:58405"/>
        <dbReference type="ChEBI" id="CHEBI:60033"/>
        <dbReference type="ChEBI" id="CHEBI:78435"/>
        <dbReference type="EC" id="2.4.99.28"/>
    </reaction>
</comment>
<dbReference type="GO" id="GO:0008360">
    <property type="term" value="P:regulation of cell shape"/>
    <property type="evidence" value="ECO:0007669"/>
    <property type="project" value="UniProtKB-KW"/>
</dbReference>
<dbReference type="GO" id="GO:0051301">
    <property type="term" value="P:cell division"/>
    <property type="evidence" value="ECO:0007669"/>
    <property type="project" value="InterPro"/>
</dbReference>
<evidence type="ECO:0000313" key="8">
    <source>
        <dbReference type="Proteomes" id="UP000471298"/>
    </source>
</evidence>
<dbReference type="Proteomes" id="UP000471298">
    <property type="component" value="Unassembled WGS sequence"/>
</dbReference>
<dbReference type="EC" id="2.4.99.28" evidence="6"/>
<dbReference type="GO" id="GO:0009252">
    <property type="term" value="P:peptidoglycan biosynthetic process"/>
    <property type="evidence" value="ECO:0007669"/>
    <property type="project" value="UniProtKB-UniRule"/>
</dbReference>
<evidence type="ECO:0000313" key="7">
    <source>
        <dbReference type="EMBL" id="MPV86420.1"/>
    </source>
</evidence>
<feature type="transmembrane region" description="Helical" evidence="6">
    <location>
        <begin position="294"/>
        <end position="315"/>
    </location>
</feature>
<feature type="transmembrane region" description="Helical" evidence="6">
    <location>
        <begin position="181"/>
        <end position="197"/>
    </location>
</feature>
<dbReference type="EMBL" id="WHNW01000007">
    <property type="protein sequence ID" value="MPV86420.1"/>
    <property type="molecule type" value="Genomic_DNA"/>
</dbReference>
<dbReference type="PANTHER" id="PTHR30474:SF1">
    <property type="entry name" value="PEPTIDOGLYCAN GLYCOSYLTRANSFERASE MRDB"/>
    <property type="match status" value="1"/>
</dbReference>
<comment type="similarity">
    <text evidence="6">Belongs to the SEDS family. MrdB/RodA subfamily.</text>
</comment>
<comment type="caution">
    <text evidence="7">The sequence shown here is derived from an EMBL/GenBank/DDBJ whole genome shotgun (WGS) entry which is preliminary data.</text>
</comment>
<keyword evidence="8" id="KW-1185">Reference proteome</keyword>
<dbReference type="NCBIfam" id="TIGR02210">
    <property type="entry name" value="rodA_shape"/>
    <property type="match status" value="1"/>
</dbReference>
<proteinExistence type="inferred from homology"/>
<feature type="transmembrane region" description="Helical" evidence="6">
    <location>
        <begin position="204"/>
        <end position="221"/>
    </location>
</feature>
<keyword evidence="6" id="KW-0961">Cell wall biogenesis/degradation</keyword>
<evidence type="ECO:0000256" key="6">
    <source>
        <dbReference type="HAMAP-Rule" id="MF_02079"/>
    </source>
</evidence>
<dbReference type="InterPro" id="IPR001182">
    <property type="entry name" value="FtsW/RodA"/>
</dbReference>
<dbReference type="RefSeq" id="WP_152810416.1">
    <property type="nucleotide sequence ID" value="NZ_WHNW01000007.1"/>
</dbReference>